<dbReference type="Proteomes" id="UP001454489">
    <property type="component" value="Unassembled WGS sequence"/>
</dbReference>
<dbReference type="InterPro" id="IPR052188">
    <property type="entry name" value="Ni-pincer_cofactor_biosynth"/>
</dbReference>
<evidence type="ECO:0000313" key="1">
    <source>
        <dbReference type="EMBL" id="MEQ2558884.1"/>
    </source>
</evidence>
<dbReference type="CDD" id="cd01990">
    <property type="entry name" value="LarE-like"/>
    <property type="match status" value="1"/>
</dbReference>
<dbReference type="NCBIfam" id="TIGR00268">
    <property type="entry name" value="ATP-dependent sacrificial sulfur transferase LarE"/>
    <property type="match status" value="1"/>
</dbReference>
<dbReference type="Gene3D" id="3.40.50.620">
    <property type="entry name" value="HUPs"/>
    <property type="match status" value="1"/>
</dbReference>
<evidence type="ECO:0000313" key="2">
    <source>
        <dbReference type="Proteomes" id="UP001454489"/>
    </source>
</evidence>
<accession>A0ABV1HGN9</accession>
<gene>
    <name evidence="1" type="primary">larE</name>
    <name evidence="1" type="ORF">WMO43_13630</name>
</gene>
<organism evidence="1 2">
    <name type="scientific">Maccoyibacter intestinihominis</name>
    <dbReference type="NCBI Taxonomy" id="3133499"/>
    <lineage>
        <taxon>Bacteria</taxon>
        <taxon>Bacillati</taxon>
        <taxon>Bacillota</taxon>
        <taxon>Clostridia</taxon>
        <taxon>Lachnospirales</taxon>
        <taxon>Lachnospiraceae</taxon>
        <taxon>Maccoyibacter</taxon>
    </lineage>
</organism>
<sequence>MILSDFFQQHPQAAIGFSGGVDSSYLAYCAKKYAQNILTIYYKSEFQPEFEFEDAKRFCAQHEIPLKILHGSVLKDNTIIENPKNRCYYCKQRIFSAIQKEALAQGFSVLLDGTNASDEADDRPGMLALKELHVLSPLRLCGLTKQDIRMLSKEAGLFTWDKPSYACLATRIPTGMKITGELLHAIESCENILFSMGFSDFRVRVRDGYALLQVTESDYPKASTSLNHIQQAFAAYFPKVVLDTQVR</sequence>
<dbReference type="PANTHER" id="PTHR43169:SF2">
    <property type="entry name" value="NAD_GMP SYNTHASE DOMAIN-CONTAINING PROTEIN"/>
    <property type="match status" value="1"/>
</dbReference>
<proteinExistence type="predicted"/>
<dbReference type="GO" id="GO:0016740">
    <property type="term" value="F:transferase activity"/>
    <property type="evidence" value="ECO:0007669"/>
    <property type="project" value="UniProtKB-KW"/>
</dbReference>
<dbReference type="InterPro" id="IPR014729">
    <property type="entry name" value="Rossmann-like_a/b/a_fold"/>
</dbReference>
<comment type="caution">
    <text evidence="1">The sequence shown here is derived from an EMBL/GenBank/DDBJ whole genome shotgun (WGS) entry which is preliminary data.</text>
</comment>
<keyword evidence="2" id="KW-1185">Reference proteome</keyword>
<dbReference type="PIRSF" id="PIRSF006661">
    <property type="entry name" value="PP-lp_UCP006661"/>
    <property type="match status" value="1"/>
</dbReference>
<reference evidence="1 2" key="1">
    <citation type="submission" date="2024-03" db="EMBL/GenBank/DDBJ databases">
        <title>Human intestinal bacterial collection.</title>
        <authorList>
            <person name="Pauvert C."/>
            <person name="Hitch T.C.A."/>
            <person name="Clavel T."/>
        </authorList>
    </citation>
    <scope>NUCLEOTIDE SEQUENCE [LARGE SCALE GENOMIC DNA]</scope>
    <source>
        <strain evidence="1 2">CLA-AA-H185</strain>
    </source>
</reference>
<dbReference type="SUPFAM" id="SSF52402">
    <property type="entry name" value="Adenine nucleotide alpha hydrolases-like"/>
    <property type="match status" value="1"/>
</dbReference>
<protein>
    <submittedName>
        <fullName evidence="1">ATP-dependent sacrificial sulfur transferase LarE</fullName>
    </submittedName>
</protein>
<dbReference type="PANTHER" id="PTHR43169">
    <property type="entry name" value="EXSB FAMILY PROTEIN"/>
    <property type="match status" value="1"/>
</dbReference>
<name>A0ABV1HGN9_9FIRM</name>
<dbReference type="EMBL" id="JBBMEX010000020">
    <property type="protein sequence ID" value="MEQ2558884.1"/>
    <property type="molecule type" value="Genomic_DNA"/>
</dbReference>
<dbReference type="InterPro" id="IPR018317">
    <property type="entry name" value="QueC"/>
</dbReference>
<keyword evidence="1" id="KW-0808">Transferase</keyword>
<dbReference type="InterPro" id="IPR005232">
    <property type="entry name" value="LarE"/>
</dbReference>
<dbReference type="RefSeq" id="WP_353531551.1">
    <property type="nucleotide sequence ID" value="NZ_JBBMEX010000020.1"/>
</dbReference>
<dbReference type="Pfam" id="PF06508">
    <property type="entry name" value="QueC"/>
    <property type="match status" value="1"/>
</dbReference>